<gene>
    <name evidence="1" type="ORF">F8A88_01570</name>
</gene>
<protein>
    <submittedName>
        <fullName evidence="1">Uncharacterized protein</fullName>
    </submittedName>
</protein>
<reference evidence="1 2" key="1">
    <citation type="journal article" date="2017" name="Int. J. Syst. Evol. Microbiol.">
        <title>Desulfovibrio senegalensis sp. nov., a mesophilic sulfate reducer isolated from marine sediment.</title>
        <authorList>
            <person name="Thioye A."/>
            <person name="Gam Z.B.A."/>
            <person name="Mbengue M."/>
            <person name="Cayol J.L."/>
            <person name="Joseph-Bartoli M."/>
            <person name="Toure-Kane C."/>
            <person name="Labat M."/>
        </authorList>
    </citation>
    <scope>NUCLEOTIDE SEQUENCE [LARGE SCALE GENOMIC DNA]</scope>
    <source>
        <strain evidence="1 2">DSM 101509</strain>
    </source>
</reference>
<evidence type="ECO:0000313" key="1">
    <source>
        <dbReference type="EMBL" id="KAB1443848.1"/>
    </source>
</evidence>
<proteinExistence type="predicted"/>
<dbReference type="OrthoDB" id="5472089at2"/>
<name>A0A6N6N8C6_9BACT</name>
<organism evidence="1 2">
    <name type="scientific">Pseudodesulfovibrio senegalensis</name>
    <dbReference type="NCBI Taxonomy" id="1721087"/>
    <lineage>
        <taxon>Bacteria</taxon>
        <taxon>Pseudomonadati</taxon>
        <taxon>Thermodesulfobacteriota</taxon>
        <taxon>Desulfovibrionia</taxon>
        <taxon>Desulfovibrionales</taxon>
        <taxon>Desulfovibrionaceae</taxon>
    </lineage>
</organism>
<sequence length="65" mass="7273">MSAVRPPQDRQDLAQEMKSIKKMRLRRQVFENPELSRELVKTEATATYNANGNLVQAVTGDLGNG</sequence>
<dbReference type="EMBL" id="WAIE01000001">
    <property type="protein sequence ID" value="KAB1443848.1"/>
    <property type="molecule type" value="Genomic_DNA"/>
</dbReference>
<evidence type="ECO:0000313" key="2">
    <source>
        <dbReference type="Proteomes" id="UP000438699"/>
    </source>
</evidence>
<accession>A0A6N6N8C6</accession>
<dbReference type="Proteomes" id="UP000438699">
    <property type="component" value="Unassembled WGS sequence"/>
</dbReference>
<comment type="caution">
    <text evidence="1">The sequence shown here is derived from an EMBL/GenBank/DDBJ whole genome shotgun (WGS) entry which is preliminary data.</text>
</comment>
<dbReference type="AlphaFoldDB" id="A0A6N6N8C6"/>
<keyword evidence="2" id="KW-1185">Reference proteome</keyword>